<sequence length="386" mass="39231">MRTNATAQNGFSLVELMVSVVIGLLAVMFATRLMVGGEQSKAASVGGSDAMQNGMLALFSINTDASQAGWGLNDDLVNGCNTRMTDAEGFALATAARDGAAITPLAPAVIADGGTGSDTLTLYSGTGMAGAGSTSVWQNYIGGTSIGVASVSPFGFNQGDVIVVAPEPAGGDCTVAQLSAAPAASVLQIASGTAWRYNTGNLGVLYNGGQARVFNLGPANKLSFHTWSVSNGVLQLRATDLAGTAARPQAVVGNVVALKAQYGFDTRAGSAFNPKAGMRVGRWSTAMVDADGDGSTGAPGDWQRIAALRIAVIARGAMPERPAAGQTTCTATTAPMTVFGTAAPAGVSASPVQVALGVPNDAVSWTCYRYRVFETIVPIRNAGWRP</sequence>
<dbReference type="OrthoDB" id="8533459at2"/>
<keyword evidence="1" id="KW-1133">Transmembrane helix</keyword>
<evidence type="ECO:0000313" key="2">
    <source>
        <dbReference type="EMBL" id="QBE65694.1"/>
    </source>
</evidence>
<keyword evidence="1" id="KW-0472">Membrane</keyword>
<keyword evidence="1" id="KW-0812">Transmembrane</keyword>
<gene>
    <name evidence="2" type="ORF">EWM63_24165</name>
</gene>
<dbReference type="RefSeq" id="WP_130188803.1">
    <property type="nucleotide sequence ID" value="NZ_CP035913.1"/>
</dbReference>
<organism evidence="2 3">
    <name type="scientific">Pseudoduganella lutea</name>
    <dbReference type="NCBI Taxonomy" id="321985"/>
    <lineage>
        <taxon>Bacteria</taxon>
        <taxon>Pseudomonadati</taxon>
        <taxon>Pseudomonadota</taxon>
        <taxon>Betaproteobacteria</taxon>
        <taxon>Burkholderiales</taxon>
        <taxon>Oxalobacteraceae</taxon>
        <taxon>Telluria group</taxon>
        <taxon>Pseudoduganella</taxon>
    </lineage>
</organism>
<dbReference type="KEGG" id="plue:EWM63_24165"/>
<dbReference type="InterPro" id="IPR032092">
    <property type="entry name" value="PilW"/>
</dbReference>
<protein>
    <submittedName>
        <fullName evidence="2">Prepilin-type N-terminal cleavage/methylation domain-containing protein</fullName>
    </submittedName>
</protein>
<keyword evidence="3" id="KW-1185">Reference proteome</keyword>
<dbReference type="EMBL" id="CP035913">
    <property type="protein sequence ID" value="QBE65694.1"/>
    <property type="molecule type" value="Genomic_DNA"/>
</dbReference>
<evidence type="ECO:0000256" key="1">
    <source>
        <dbReference type="SAM" id="Phobius"/>
    </source>
</evidence>
<reference evidence="2 3" key="1">
    <citation type="submission" date="2019-02" db="EMBL/GenBank/DDBJ databases">
        <title>Draft Genome Sequences of Six Type Strains of the Genus Massilia.</title>
        <authorList>
            <person name="Miess H."/>
            <person name="Frediansyhah A."/>
            <person name="Gross H."/>
        </authorList>
    </citation>
    <scope>NUCLEOTIDE SEQUENCE [LARGE SCALE GENOMIC DNA]</scope>
    <source>
        <strain evidence="2 3">DSM 17473</strain>
    </source>
</reference>
<dbReference type="AlphaFoldDB" id="A0A4P6L2T8"/>
<dbReference type="Proteomes" id="UP000290637">
    <property type="component" value="Chromosome"/>
</dbReference>
<evidence type="ECO:0000313" key="3">
    <source>
        <dbReference type="Proteomes" id="UP000290637"/>
    </source>
</evidence>
<dbReference type="Pfam" id="PF16074">
    <property type="entry name" value="PilW"/>
    <property type="match status" value="1"/>
</dbReference>
<proteinExistence type="predicted"/>
<dbReference type="Pfam" id="PF07963">
    <property type="entry name" value="N_methyl"/>
    <property type="match status" value="1"/>
</dbReference>
<dbReference type="NCBIfam" id="TIGR02532">
    <property type="entry name" value="IV_pilin_GFxxxE"/>
    <property type="match status" value="1"/>
</dbReference>
<dbReference type="InterPro" id="IPR012902">
    <property type="entry name" value="N_methyl_site"/>
</dbReference>
<name>A0A4P6L2T8_9BURK</name>
<accession>A0A4P6L2T8</accession>
<dbReference type="GO" id="GO:0043683">
    <property type="term" value="P:type IV pilus assembly"/>
    <property type="evidence" value="ECO:0007669"/>
    <property type="project" value="InterPro"/>
</dbReference>
<feature type="transmembrane region" description="Helical" evidence="1">
    <location>
        <begin position="12"/>
        <end position="35"/>
    </location>
</feature>